<dbReference type="InterPro" id="IPR028945">
    <property type="entry name" value="Get1"/>
</dbReference>
<evidence type="ECO:0000256" key="1">
    <source>
        <dbReference type="ARBA" id="ARBA00004477"/>
    </source>
</evidence>
<evidence type="ECO:0000256" key="10">
    <source>
        <dbReference type="SAM" id="Coils"/>
    </source>
</evidence>
<dbReference type="Gene3D" id="1.10.287.660">
    <property type="entry name" value="Helix hairpin bin"/>
    <property type="match status" value="1"/>
</dbReference>
<dbReference type="GO" id="GO:0043529">
    <property type="term" value="C:GET complex"/>
    <property type="evidence" value="ECO:0007669"/>
    <property type="project" value="TreeGrafter"/>
</dbReference>
<evidence type="ECO:0000256" key="9">
    <source>
        <dbReference type="ARBA" id="ARBA00033006"/>
    </source>
</evidence>
<feature type="transmembrane region" description="Helical" evidence="11">
    <location>
        <begin position="213"/>
        <end position="231"/>
    </location>
</feature>
<dbReference type="Pfam" id="PF04420">
    <property type="entry name" value="CHD5"/>
    <property type="match status" value="1"/>
</dbReference>
<dbReference type="PANTHER" id="PTHR42650">
    <property type="entry name" value="TAIL-ANCHORED PROTEIN INSERTION RECEPTOR WRB"/>
    <property type="match status" value="1"/>
</dbReference>
<dbReference type="GO" id="GO:0043495">
    <property type="term" value="F:protein-membrane adaptor activity"/>
    <property type="evidence" value="ECO:0007669"/>
    <property type="project" value="TreeGrafter"/>
</dbReference>
<evidence type="ECO:0000256" key="4">
    <source>
        <dbReference type="ARBA" id="ARBA00022692"/>
    </source>
</evidence>
<name>A0AAD9JWG3_9ANNE</name>
<evidence type="ECO:0000256" key="6">
    <source>
        <dbReference type="ARBA" id="ARBA00022989"/>
    </source>
</evidence>
<dbReference type="Proteomes" id="UP001208570">
    <property type="component" value="Unassembled WGS sequence"/>
</dbReference>
<feature type="transmembrane region" description="Helical" evidence="11">
    <location>
        <begin position="172"/>
        <end position="193"/>
    </location>
</feature>
<comment type="caution">
    <text evidence="12">The sequence shown here is derived from an EMBL/GenBank/DDBJ whole genome shotgun (WGS) entry which is preliminary data.</text>
</comment>
<keyword evidence="5" id="KW-0256">Endoplasmic reticulum</keyword>
<keyword evidence="4 11" id="KW-0812">Transmembrane</keyword>
<proteinExistence type="inferred from homology"/>
<gene>
    <name evidence="12" type="ORF">LSH36_150g01007</name>
</gene>
<organism evidence="12 13">
    <name type="scientific">Paralvinella palmiformis</name>
    <dbReference type="NCBI Taxonomy" id="53620"/>
    <lineage>
        <taxon>Eukaryota</taxon>
        <taxon>Metazoa</taxon>
        <taxon>Spiralia</taxon>
        <taxon>Lophotrochozoa</taxon>
        <taxon>Annelida</taxon>
        <taxon>Polychaeta</taxon>
        <taxon>Sedentaria</taxon>
        <taxon>Canalipalpata</taxon>
        <taxon>Terebellida</taxon>
        <taxon>Terebelliformia</taxon>
        <taxon>Alvinellidae</taxon>
        <taxon>Paralvinella</taxon>
    </lineage>
</organism>
<evidence type="ECO:0000256" key="7">
    <source>
        <dbReference type="ARBA" id="ARBA00023136"/>
    </source>
</evidence>
<evidence type="ECO:0000313" key="13">
    <source>
        <dbReference type="Proteomes" id="UP001208570"/>
    </source>
</evidence>
<sequence length="245" mass="28915">MYKATSIKYLGFVDQEPSYKTHILITTHLDNSNGLFYKELKKLQRVQYAAAKLVLPKGKYDSPTSCQKDLHWLPVKLRVQFKIILTVHKYFLGNTPSYLINKLKLVNLTVEESEDEYRLRQEIKELQNEIRSINMVDEFARYAKTERKINKLKQDLHRICKSKTEVFLKFKLGFNMAFHMVQLICFLVLIYNYRREVILQMPSDWLTPFNKIISFPTGISGSVSVTFWIITCKSSLPRLLKIFLY</sequence>
<keyword evidence="7 11" id="KW-0472">Membrane</keyword>
<evidence type="ECO:0000256" key="11">
    <source>
        <dbReference type="SAM" id="Phobius"/>
    </source>
</evidence>
<evidence type="ECO:0000313" key="12">
    <source>
        <dbReference type="EMBL" id="KAK2159585.1"/>
    </source>
</evidence>
<dbReference type="GO" id="GO:0071816">
    <property type="term" value="P:tail-anchored membrane protein insertion into ER membrane"/>
    <property type="evidence" value="ECO:0007669"/>
    <property type="project" value="InterPro"/>
</dbReference>
<dbReference type="AlphaFoldDB" id="A0AAD9JWG3"/>
<evidence type="ECO:0000256" key="8">
    <source>
        <dbReference type="ARBA" id="ARBA00032437"/>
    </source>
</evidence>
<evidence type="ECO:0000256" key="5">
    <source>
        <dbReference type="ARBA" id="ARBA00022824"/>
    </source>
</evidence>
<keyword evidence="13" id="KW-1185">Reference proteome</keyword>
<dbReference type="PANTHER" id="PTHR42650:SF1">
    <property type="entry name" value="GUIDED ENTRY OF TAIL-ANCHORED PROTEINS FACTOR 1"/>
    <property type="match status" value="1"/>
</dbReference>
<dbReference type="EMBL" id="JAODUP010000150">
    <property type="protein sequence ID" value="KAK2159585.1"/>
    <property type="molecule type" value="Genomic_DNA"/>
</dbReference>
<evidence type="ECO:0000256" key="2">
    <source>
        <dbReference type="ARBA" id="ARBA00010799"/>
    </source>
</evidence>
<keyword evidence="6 11" id="KW-1133">Transmembrane helix</keyword>
<keyword evidence="10" id="KW-0175">Coiled coil</keyword>
<comment type="subcellular location">
    <subcellularLocation>
        <location evidence="1">Endoplasmic reticulum membrane</location>
        <topology evidence="1">Multi-pass membrane protein</topology>
    </subcellularLocation>
</comment>
<reference evidence="12" key="1">
    <citation type="journal article" date="2023" name="Mol. Biol. Evol.">
        <title>Third-Generation Sequencing Reveals the Adaptive Role of the Epigenome in Three Deep-Sea Polychaetes.</title>
        <authorList>
            <person name="Perez M."/>
            <person name="Aroh O."/>
            <person name="Sun Y."/>
            <person name="Lan Y."/>
            <person name="Juniper S.K."/>
            <person name="Young C.R."/>
            <person name="Angers B."/>
            <person name="Qian P.Y."/>
        </authorList>
    </citation>
    <scope>NUCLEOTIDE SEQUENCE</scope>
    <source>
        <strain evidence="12">P08H-3</strain>
    </source>
</reference>
<protein>
    <recommendedName>
        <fullName evidence="3">Guided entry of tail-anchored proteins factor 1</fullName>
    </recommendedName>
    <alternativeName>
        <fullName evidence="8">Tail-anchored protein insertion receptor WRB</fullName>
    </alternativeName>
    <alternativeName>
        <fullName evidence="9">Tryptophan-rich basic protein</fullName>
    </alternativeName>
</protein>
<dbReference type="InterPro" id="IPR029012">
    <property type="entry name" value="Helix_hairpin_bin_sf"/>
</dbReference>
<comment type="similarity">
    <text evidence="2">Belongs to the WRB/GET1 family.</text>
</comment>
<feature type="coiled-coil region" evidence="10">
    <location>
        <begin position="135"/>
        <end position="162"/>
    </location>
</feature>
<accession>A0AAD9JWG3</accession>
<dbReference type="GO" id="GO:0005789">
    <property type="term" value="C:endoplasmic reticulum membrane"/>
    <property type="evidence" value="ECO:0007669"/>
    <property type="project" value="UniProtKB-SubCell"/>
</dbReference>
<evidence type="ECO:0000256" key="3">
    <source>
        <dbReference type="ARBA" id="ARBA00017951"/>
    </source>
</evidence>